<evidence type="ECO:0000313" key="2">
    <source>
        <dbReference type="EMBL" id="KAH8092256.1"/>
    </source>
</evidence>
<evidence type="ECO:0000313" key="3">
    <source>
        <dbReference type="Proteomes" id="UP000813824"/>
    </source>
</evidence>
<sequence>MDKYKIEYFTSTDNKEVGGLAADWDGQWGVGGDASWPGARKENGKNYGSNITGRSRGELRRVMGEEDAAREKTSQGRQLRVGRIRKRYERGVMLHESKQVGAWTLKNRPARAGHAGSPRGGMETAGRACMLCVHGMYSVEINRNERGEIGALKTRD</sequence>
<gene>
    <name evidence="2" type="ORF">BXZ70DRAFT_909617</name>
</gene>
<organism evidence="2 3">
    <name type="scientific">Cristinia sonorae</name>
    <dbReference type="NCBI Taxonomy" id="1940300"/>
    <lineage>
        <taxon>Eukaryota</taxon>
        <taxon>Fungi</taxon>
        <taxon>Dikarya</taxon>
        <taxon>Basidiomycota</taxon>
        <taxon>Agaricomycotina</taxon>
        <taxon>Agaricomycetes</taxon>
        <taxon>Agaricomycetidae</taxon>
        <taxon>Agaricales</taxon>
        <taxon>Pleurotineae</taxon>
        <taxon>Stephanosporaceae</taxon>
        <taxon>Cristinia</taxon>
    </lineage>
</organism>
<comment type="caution">
    <text evidence="2">The sequence shown here is derived from an EMBL/GenBank/DDBJ whole genome shotgun (WGS) entry which is preliminary data.</text>
</comment>
<proteinExistence type="predicted"/>
<dbReference type="AlphaFoldDB" id="A0A8K0UJQ5"/>
<evidence type="ECO:0000256" key="1">
    <source>
        <dbReference type="SAM" id="MobiDB-lite"/>
    </source>
</evidence>
<name>A0A8K0UJQ5_9AGAR</name>
<dbReference type="Proteomes" id="UP000813824">
    <property type="component" value="Unassembled WGS sequence"/>
</dbReference>
<accession>A0A8K0UJQ5</accession>
<protein>
    <submittedName>
        <fullName evidence="2">Uncharacterized protein</fullName>
    </submittedName>
</protein>
<dbReference type="EMBL" id="JAEVFJ010000033">
    <property type="protein sequence ID" value="KAH8092256.1"/>
    <property type="molecule type" value="Genomic_DNA"/>
</dbReference>
<feature type="region of interest" description="Disordered" evidence="1">
    <location>
        <begin position="33"/>
        <end position="53"/>
    </location>
</feature>
<keyword evidence="3" id="KW-1185">Reference proteome</keyword>
<reference evidence="2" key="1">
    <citation type="journal article" date="2021" name="New Phytol.">
        <title>Evolutionary innovations through gain and loss of genes in the ectomycorrhizal Boletales.</title>
        <authorList>
            <person name="Wu G."/>
            <person name="Miyauchi S."/>
            <person name="Morin E."/>
            <person name="Kuo A."/>
            <person name="Drula E."/>
            <person name="Varga T."/>
            <person name="Kohler A."/>
            <person name="Feng B."/>
            <person name="Cao Y."/>
            <person name="Lipzen A."/>
            <person name="Daum C."/>
            <person name="Hundley H."/>
            <person name="Pangilinan J."/>
            <person name="Johnson J."/>
            <person name="Barry K."/>
            <person name="LaButti K."/>
            <person name="Ng V."/>
            <person name="Ahrendt S."/>
            <person name="Min B."/>
            <person name="Choi I.G."/>
            <person name="Park H."/>
            <person name="Plett J.M."/>
            <person name="Magnuson J."/>
            <person name="Spatafora J.W."/>
            <person name="Nagy L.G."/>
            <person name="Henrissat B."/>
            <person name="Grigoriev I.V."/>
            <person name="Yang Z.L."/>
            <person name="Xu J."/>
            <person name="Martin F.M."/>
        </authorList>
    </citation>
    <scope>NUCLEOTIDE SEQUENCE</scope>
    <source>
        <strain evidence="2">KKN 215</strain>
    </source>
</reference>